<organism evidence="2 3">
    <name type="scientific">Caerostris darwini</name>
    <dbReference type="NCBI Taxonomy" id="1538125"/>
    <lineage>
        <taxon>Eukaryota</taxon>
        <taxon>Metazoa</taxon>
        <taxon>Ecdysozoa</taxon>
        <taxon>Arthropoda</taxon>
        <taxon>Chelicerata</taxon>
        <taxon>Arachnida</taxon>
        <taxon>Araneae</taxon>
        <taxon>Araneomorphae</taxon>
        <taxon>Entelegynae</taxon>
        <taxon>Araneoidea</taxon>
        <taxon>Araneidae</taxon>
        <taxon>Caerostris</taxon>
    </lineage>
</organism>
<proteinExistence type="predicted"/>
<evidence type="ECO:0000256" key="1">
    <source>
        <dbReference type="SAM" id="MobiDB-lite"/>
    </source>
</evidence>
<feature type="compositionally biased region" description="Basic residues" evidence="1">
    <location>
        <begin position="72"/>
        <end position="84"/>
    </location>
</feature>
<dbReference type="EMBL" id="BPLQ01010518">
    <property type="protein sequence ID" value="GIY51333.1"/>
    <property type="molecule type" value="Genomic_DNA"/>
</dbReference>
<reference evidence="2 3" key="1">
    <citation type="submission" date="2021-06" db="EMBL/GenBank/DDBJ databases">
        <title>Caerostris darwini draft genome.</title>
        <authorList>
            <person name="Kono N."/>
            <person name="Arakawa K."/>
        </authorList>
    </citation>
    <scope>NUCLEOTIDE SEQUENCE [LARGE SCALE GENOMIC DNA]</scope>
</reference>
<dbReference type="Proteomes" id="UP001054837">
    <property type="component" value="Unassembled WGS sequence"/>
</dbReference>
<accession>A0AAV4U0M9</accession>
<sequence>METRRADKSCMYTHGHAGKILSGILKSGEPKLLILGSGRTLLTSAFHVRCARDGNVKSQMQSVTQGTIHCGGKNKQKRERRSRFGRQEGKKGIIPFLVSSGFNDFSLLIERSAGP</sequence>
<keyword evidence="3" id="KW-1185">Reference proteome</keyword>
<evidence type="ECO:0000313" key="2">
    <source>
        <dbReference type="EMBL" id="GIY51333.1"/>
    </source>
</evidence>
<protein>
    <submittedName>
        <fullName evidence="2">Uncharacterized protein</fullName>
    </submittedName>
</protein>
<dbReference type="AlphaFoldDB" id="A0AAV4U0M9"/>
<gene>
    <name evidence="2" type="ORF">CDAR_69521</name>
</gene>
<feature type="region of interest" description="Disordered" evidence="1">
    <location>
        <begin position="63"/>
        <end position="88"/>
    </location>
</feature>
<name>A0AAV4U0M9_9ARAC</name>
<evidence type="ECO:0000313" key="3">
    <source>
        <dbReference type="Proteomes" id="UP001054837"/>
    </source>
</evidence>
<comment type="caution">
    <text evidence="2">The sequence shown here is derived from an EMBL/GenBank/DDBJ whole genome shotgun (WGS) entry which is preliminary data.</text>
</comment>